<dbReference type="RefSeq" id="WP_345921275.1">
    <property type="nucleotide sequence ID" value="NZ_JBDIVE010000014.1"/>
</dbReference>
<gene>
    <name evidence="1" type="ORF">ABDB84_18585</name>
</gene>
<organism evidence="1 2">
    <name type="scientific">Uliginosibacterium sediminicola</name>
    <dbReference type="NCBI Taxonomy" id="2024550"/>
    <lineage>
        <taxon>Bacteria</taxon>
        <taxon>Pseudomonadati</taxon>
        <taxon>Pseudomonadota</taxon>
        <taxon>Betaproteobacteria</taxon>
        <taxon>Rhodocyclales</taxon>
        <taxon>Zoogloeaceae</taxon>
        <taxon>Uliginosibacterium</taxon>
    </lineage>
</organism>
<name>A0ABU9Z3N4_9RHOO</name>
<dbReference type="Proteomes" id="UP001410394">
    <property type="component" value="Unassembled WGS sequence"/>
</dbReference>
<comment type="caution">
    <text evidence="1">The sequence shown here is derived from an EMBL/GenBank/DDBJ whole genome shotgun (WGS) entry which is preliminary data.</text>
</comment>
<proteinExistence type="predicted"/>
<evidence type="ECO:0000313" key="2">
    <source>
        <dbReference type="Proteomes" id="UP001410394"/>
    </source>
</evidence>
<dbReference type="EMBL" id="JBDIVE010000014">
    <property type="protein sequence ID" value="MEN3070498.1"/>
    <property type="molecule type" value="Genomic_DNA"/>
</dbReference>
<dbReference type="InterPro" id="IPR025455">
    <property type="entry name" value="DUF4276"/>
</dbReference>
<sequence>MRELVFLLEEPSAKAMLETLLPRVLKEDTKVRCISFEGKQDLEKQLMRRIRGYQNEQARFIVLRDQDSHPDCKAVKNKLLTLCAASGKSTRCLVRIACRELEAFYLADLQAVGQALGISNLVQHQHNRKFKAPDELGSPSRELKTLTSNRYEKVAGSRAIGRHLELDNSRSPSFHNLVTAIQRSEAELLKEER</sequence>
<evidence type="ECO:0000313" key="1">
    <source>
        <dbReference type="EMBL" id="MEN3070498.1"/>
    </source>
</evidence>
<accession>A0ABU9Z3N4</accession>
<protein>
    <submittedName>
        <fullName evidence="1">DUF4276 family protein</fullName>
    </submittedName>
</protein>
<dbReference type="Pfam" id="PF14103">
    <property type="entry name" value="DUF4276"/>
    <property type="match status" value="1"/>
</dbReference>
<reference evidence="1 2" key="1">
    <citation type="journal article" date="2018" name="Int. J. Syst. Evol. Microbiol.">
        <title>Uliginosibacterium sediminicola sp. nov., isolated from freshwater sediment.</title>
        <authorList>
            <person name="Hwang W.M."/>
            <person name="Kim S.M."/>
            <person name="Kang K."/>
            <person name="Ahn T.Y."/>
        </authorList>
    </citation>
    <scope>NUCLEOTIDE SEQUENCE [LARGE SCALE GENOMIC DNA]</scope>
    <source>
        <strain evidence="1 2">M1-21</strain>
    </source>
</reference>
<keyword evidence="2" id="KW-1185">Reference proteome</keyword>